<sequence>MSYLKKSLVASAVASFMFGGVAVAADPVGPEYASAASAFFEESTVTGALNFWMRDRTRADVDSNGDQTSKKPNLDHGSMYLSLGFSSGYISDTVGLDLNVYSTFDMWNNASPDHEMNFWGVDNPYDMNPTASSGCSGAWDSDCTDNGAAFQTAALKFKFGDSVTAKAGYFQPSVPTAMGVNWSFAAGTYTGGEIGANFDDLALGFVYAVEYRAPWFKKSYEFRDGQNKDAGDAYSFGARYNLTPNSSLDIAYAGLTDGPRKNAHIKYKHTTENGWYLSPQVYIMDDEDQYDSTAFQAAFLSSKSVGAYSFRLEGTYTSADSTDTRGNVGNFAYRLTEKYGGSNGAYDIWWNNRSDFNHDGEIGFFGQMSRDFSDLGAPGFSAGINGVYAFGAEAEGYDELIEYSGSVFANYAIQGGPLKGAHLGMYYTRYVNDSDAPNWTGYSNGFQDENDLKVTLVIPMSIK</sequence>
<dbReference type="EMBL" id="VTYN01000040">
    <property type="protein sequence ID" value="NOH50857.1"/>
    <property type="molecule type" value="Genomic_DNA"/>
</dbReference>
<reference evidence="5 6" key="1">
    <citation type="submission" date="2019-08" db="EMBL/GenBank/DDBJ databases">
        <title>Draft genome sequencing and comparative genomics of hatchery-associated Vibrios.</title>
        <authorList>
            <person name="Kehlet-Delgado H."/>
            <person name="Mueller R.S."/>
        </authorList>
    </citation>
    <scope>NUCLEOTIDE SEQUENCE [LARGE SCALE GENOMIC DNA]</scope>
    <source>
        <strain evidence="5 6">00-78-3</strain>
    </source>
</reference>
<proteinExistence type="inferred from homology"/>
<evidence type="ECO:0000256" key="4">
    <source>
        <dbReference type="SAM" id="SignalP"/>
    </source>
</evidence>
<evidence type="ECO:0000313" key="6">
    <source>
        <dbReference type="Proteomes" id="UP000572072"/>
    </source>
</evidence>
<feature type="chain" id="PRO_5030629733" evidence="4">
    <location>
        <begin position="25"/>
        <end position="463"/>
    </location>
</feature>
<dbReference type="PANTHER" id="PTHR34596">
    <property type="entry name" value="CHITOPORIN"/>
    <property type="match status" value="1"/>
</dbReference>
<accession>A0A7Y3ZDB6</accession>
<keyword evidence="2" id="KW-0813">Transport</keyword>
<dbReference type="GO" id="GO:0015772">
    <property type="term" value="P:oligosaccharide transport"/>
    <property type="evidence" value="ECO:0007669"/>
    <property type="project" value="TreeGrafter"/>
</dbReference>
<dbReference type="AlphaFoldDB" id="A0A7Y3ZDB6"/>
<dbReference type="GO" id="GO:0015288">
    <property type="term" value="F:porin activity"/>
    <property type="evidence" value="ECO:0007669"/>
    <property type="project" value="TreeGrafter"/>
</dbReference>
<protein>
    <submittedName>
        <fullName evidence="5">OprD family porin</fullName>
    </submittedName>
</protein>
<comment type="similarity">
    <text evidence="1">Belongs to the outer membrane porin (Opr) (TC 1.B.25) family.</text>
</comment>
<comment type="caution">
    <text evidence="5">The sequence shown here is derived from an EMBL/GenBank/DDBJ whole genome shotgun (WGS) entry which is preliminary data.</text>
</comment>
<dbReference type="PANTHER" id="PTHR34596:SF2">
    <property type="entry name" value="CHITOPORIN"/>
    <property type="match status" value="1"/>
</dbReference>
<dbReference type="Pfam" id="PF03573">
    <property type="entry name" value="OprD"/>
    <property type="match status" value="1"/>
</dbReference>
<dbReference type="RefSeq" id="WP_045385340.1">
    <property type="nucleotide sequence ID" value="NZ_VTYN01000040.1"/>
</dbReference>
<name>A0A7Y3ZDB6_9VIBR</name>
<evidence type="ECO:0000313" key="5">
    <source>
        <dbReference type="EMBL" id="NOH50857.1"/>
    </source>
</evidence>
<dbReference type="GO" id="GO:0016020">
    <property type="term" value="C:membrane"/>
    <property type="evidence" value="ECO:0007669"/>
    <property type="project" value="InterPro"/>
</dbReference>
<dbReference type="Proteomes" id="UP000572072">
    <property type="component" value="Unassembled WGS sequence"/>
</dbReference>
<dbReference type="InterPro" id="IPR005318">
    <property type="entry name" value="OM_porin_bac"/>
</dbReference>
<organism evidence="5 6">
    <name type="scientific">Vibrio rotiferianus</name>
    <dbReference type="NCBI Taxonomy" id="190895"/>
    <lineage>
        <taxon>Bacteria</taxon>
        <taxon>Pseudomonadati</taxon>
        <taxon>Pseudomonadota</taxon>
        <taxon>Gammaproteobacteria</taxon>
        <taxon>Vibrionales</taxon>
        <taxon>Vibrionaceae</taxon>
        <taxon>Vibrio</taxon>
    </lineage>
</organism>
<evidence type="ECO:0000256" key="2">
    <source>
        <dbReference type="ARBA" id="ARBA00022448"/>
    </source>
</evidence>
<dbReference type="InterPro" id="IPR023614">
    <property type="entry name" value="Porin_dom_sf"/>
</dbReference>
<feature type="signal peptide" evidence="4">
    <location>
        <begin position="1"/>
        <end position="24"/>
    </location>
</feature>
<keyword evidence="3 4" id="KW-0732">Signal</keyword>
<gene>
    <name evidence="5" type="ORF">F0262_22805</name>
</gene>
<evidence type="ECO:0000256" key="1">
    <source>
        <dbReference type="ARBA" id="ARBA00009075"/>
    </source>
</evidence>
<dbReference type="Gene3D" id="2.40.160.10">
    <property type="entry name" value="Porin"/>
    <property type="match status" value="1"/>
</dbReference>
<evidence type="ECO:0000256" key="3">
    <source>
        <dbReference type="ARBA" id="ARBA00022729"/>
    </source>
</evidence>